<evidence type="ECO:0000256" key="5">
    <source>
        <dbReference type="ARBA" id="ARBA00023163"/>
    </source>
</evidence>
<dbReference type="InterPro" id="IPR001471">
    <property type="entry name" value="AP2/ERF_dom"/>
</dbReference>
<feature type="domain" description="AP2/ERF" evidence="8">
    <location>
        <begin position="196"/>
        <end position="257"/>
    </location>
</feature>
<gene>
    <name evidence="9" type="ORF">CSSPJE1EN2_LOCUS6827</name>
</gene>
<evidence type="ECO:0000313" key="10">
    <source>
        <dbReference type="Proteomes" id="UP001497522"/>
    </source>
</evidence>
<sequence length="341" mass="39293">MALEQFDAGKARPVVEHFTRVVNDFVFANMFFVKNCSLLLREISDNQRKRALANESIHSESTWQRSASSHIDSVMSFETEELLHFRGRDAVSAYPLIRLTHTITETEAAKDKVSRANVLETLPERSETREVLLHSLTVLICLLRYFYGLVVCRAGGLANIEIIVQVEIYDLTSSERVRRGVKRAWLIGETLALETKYKGVRFRPDRSDTKPWAAEVKPPKAKNKVWIDDCNTPEAAALAHDVAAFYYGKGNEALNFEYTPRFLPKTFGDSCEQQKRRAIPKQAREQSRPLRSNPLFYLIHELPYELLFIYVLYEFFWMEIPESRIDLPLLVVELMRTAASI</sequence>
<dbReference type="PANTHER" id="PTHR31839:SF2">
    <property type="entry name" value="DEHYDRATION-RESPONSIVE ELEMENT-BINDING PROTEIN 1D"/>
    <property type="match status" value="1"/>
</dbReference>
<evidence type="ECO:0000313" key="9">
    <source>
        <dbReference type="EMBL" id="CAK9863832.1"/>
    </source>
</evidence>
<organism evidence="9 10">
    <name type="scientific">Sphagnum jensenii</name>
    <dbReference type="NCBI Taxonomy" id="128206"/>
    <lineage>
        <taxon>Eukaryota</taxon>
        <taxon>Viridiplantae</taxon>
        <taxon>Streptophyta</taxon>
        <taxon>Embryophyta</taxon>
        <taxon>Bryophyta</taxon>
        <taxon>Sphagnophytina</taxon>
        <taxon>Sphagnopsida</taxon>
        <taxon>Sphagnales</taxon>
        <taxon>Sphagnaceae</taxon>
        <taxon>Sphagnum</taxon>
    </lineage>
</organism>
<dbReference type="InterPro" id="IPR016177">
    <property type="entry name" value="DNA-bd_dom_sf"/>
</dbReference>
<dbReference type="InterPro" id="IPR036955">
    <property type="entry name" value="AP2/ERF_dom_sf"/>
</dbReference>
<keyword evidence="10" id="KW-1185">Reference proteome</keyword>
<comment type="similarity">
    <text evidence="7">Belongs to the AP2/ERF transcription factor family. ERF subfamily.</text>
</comment>
<dbReference type="PANTHER" id="PTHR31839">
    <property type="entry name" value="DEHYDRATION-RESPONSIVE ELEMENT-BINDING PROTEIN 1D"/>
    <property type="match status" value="1"/>
</dbReference>
<protein>
    <recommendedName>
        <fullName evidence="8">AP2/ERF domain-containing protein</fullName>
    </recommendedName>
</protein>
<dbReference type="SUPFAM" id="SSF54171">
    <property type="entry name" value="DNA-binding domain"/>
    <property type="match status" value="1"/>
</dbReference>
<accession>A0ABP1AMQ6</accession>
<keyword evidence="3" id="KW-0238">DNA-binding</keyword>
<reference evidence="9" key="1">
    <citation type="submission" date="2024-03" db="EMBL/GenBank/DDBJ databases">
        <authorList>
            <consortium name="ELIXIR-Norway"/>
            <consortium name="Elixir Norway"/>
        </authorList>
    </citation>
    <scope>NUCLEOTIDE SEQUENCE</scope>
</reference>
<dbReference type="PROSITE" id="PS51032">
    <property type="entry name" value="AP2_ERF"/>
    <property type="match status" value="1"/>
</dbReference>
<dbReference type="InterPro" id="IPR045277">
    <property type="entry name" value="DRE1A-I"/>
</dbReference>
<dbReference type="SMART" id="SM00380">
    <property type="entry name" value="AP2"/>
    <property type="match status" value="1"/>
</dbReference>
<evidence type="ECO:0000256" key="2">
    <source>
        <dbReference type="ARBA" id="ARBA00023015"/>
    </source>
</evidence>
<evidence type="ECO:0000256" key="4">
    <source>
        <dbReference type="ARBA" id="ARBA00023159"/>
    </source>
</evidence>
<keyword evidence="6" id="KW-0539">Nucleus</keyword>
<keyword evidence="4" id="KW-0010">Activator</keyword>
<evidence type="ECO:0000259" key="8">
    <source>
        <dbReference type="PROSITE" id="PS51032"/>
    </source>
</evidence>
<evidence type="ECO:0000256" key="6">
    <source>
        <dbReference type="ARBA" id="ARBA00023242"/>
    </source>
</evidence>
<name>A0ABP1AMQ6_9BRYO</name>
<dbReference type="Proteomes" id="UP001497522">
    <property type="component" value="Chromosome 14"/>
</dbReference>
<proteinExistence type="inferred from homology"/>
<evidence type="ECO:0000256" key="7">
    <source>
        <dbReference type="ARBA" id="ARBA00024343"/>
    </source>
</evidence>
<comment type="subcellular location">
    <subcellularLocation>
        <location evidence="1">Nucleus</location>
    </subcellularLocation>
</comment>
<evidence type="ECO:0000256" key="1">
    <source>
        <dbReference type="ARBA" id="ARBA00004123"/>
    </source>
</evidence>
<keyword evidence="5" id="KW-0804">Transcription</keyword>
<keyword evidence="2" id="KW-0805">Transcription regulation</keyword>
<evidence type="ECO:0000256" key="3">
    <source>
        <dbReference type="ARBA" id="ARBA00023125"/>
    </source>
</evidence>
<dbReference type="Gene3D" id="3.30.730.10">
    <property type="entry name" value="AP2/ERF domain"/>
    <property type="match status" value="1"/>
</dbReference>
<dbReference type="EMBL" id="OZ023715">
    <property type="protein sequence ID" value="CAK9863832.1"/>
    <property type="molecule type" value="Genomic_DNA"/>
</dbReference>